<feature type="transmembrane region" description="Helical" evidence="7">
    <location>
        <begin position="174"/>
        <end position="194"/>
    </location>
</feature>
<name>A0ABQ9K1L1_9CUCU</name>
<keyword evidence="2 7" id="KW-0812">Transmembrane</keyword>
<feature type="transmembrane region" description="Helical" evidence="7">
    <location>
        <begin position="227"/>
        <end position="248"/>
    </location>
</feature>
<dbReference type="Pfam" id="PF00083">
    <property type="entry name" value="Sugar_tr"/>
    <property type="match status" value="1"/>
</dbReference>
<dbReference type="InterPro" id="IPR005829">
    <property type="entry name" value="Sugar_transporter_CS"/>
</dbReference>
<protein>
    <recommendedName>
        <fullName evidence="8">Major facilitator superfamily (MFS) profile domain-containing protein</fullName>
    </recommendedName>
</protein>
<feature type="domain" description="Major facilitator superfamily (MFS) profile" evidence="8">
    <location>
        <begin position="136"/>
        <end position="413"/>
    </location>
</feature>
<feature type="transmembrane region" description="Helical" evidence="7">
    <location>
        <begin position="286"/>
        <end position="305"/>
    </location>
</feature>
<dbReference type="Gene3D" id="1.20.1250.20">
    <property type="entry name" value="MFS general substrate transporter like domains"/>
    <property type="match status" value="1"/>
</dbReference>
<accession>A0ABQ9K1L1</accession>
<keyword evidence="10" id="KW-1185">Reference proteome</keyword>
<dbReference type="PROSITE" id="PS00216">
    <property type="entry name" value="SUGAR_TRANSPORT_1"/>
    <property type="match status" value="1"/>
</dbReference>
<evidence type="ECO:0000256" key="5">
    <source>
        <dbReference type="ARBA" id="ARBA00023180"/>
    </source>
</evidence>
<keyword evidence="4 7" id="KW-0472">Membrane</keyword>
<keyword evidence="3 7" id="KW-1133">Transmembrane helix</keyword>
<dbReference type="SUPFAM" id="SSF103473">
    <property type="entry name" value="MFS general substrate transporter"/>
    <property type="match status" value="1"/>
</dbReference>
<comment type="subcellular location">
    <subcellularLocation>
        <location evidence="1">Membrane</location>
        <topology evidence="1">Multi-pass membrane protein</topology>
    </subcellularLocation>
</comment>
<sequence>MDLSSQTALLRNQKFRSRPSYIKVAPNQYRTQPGWATVIFQQWGPRKWNGNHQRLQTTESPCISACTTATNLSSLGDFQSNSTINFQRKMTTLEENLRMTIPEIEPLQKKTEEEDVTPQEEKGGVSLGKIIYQLIAAVAVSWVSMIIGYSSAYTSPSEKSILHDFDIDKDEMKWISSLLPFGALVGGLCGGTFIEYMGRKWTVLLTNIIFLVGWTVTFFAQHHTYLYASRIINGFSVGIASLALPVYLAETVQPEVRGTLGLLPTAFGNIGILVCFLFGTVYQWKVLALIGAIISIPFLLLIWLIPETPKFLTAKGKDEQSRSALQWLRGPNADVDKEFFELQKCQKESNDKHESVMVLFATNNLKLLAIVLGLMFFQQMSGINAVIFYTTRIFCGIRFQHRRKYMYNDCRGS</sequence>
<dbReference type="PANTHER" id="PTHR48021">
    <property type="match status" value="1"/>
</dbReference>
<reference evidence="9" key="1">
    <citation type="journal article" date="2023" name="Insect Mol. Biol.">
        <title>Genome sequencing provides insights into the evolution of gene families encoding plant cell wall-degrading enzymes in longhorned beetles.</title>
        <authorList>
            <person name="Shin N.R."/>
            <person name="Okamura Y."/>
            <person name="Kirsch R."/>
            <person name="Pauchet Y."/>
        </authorList>
    </citation>
    <scope>NUCLEOTIDE SEQUENCE</scope>
    <source>
        <strain evidence="9">MMC_N1</strain>
    </source>
</reference>
<evidence type="ECO:0000256" key="3">
    <source>
        <dbReference type="ARBA" id="ARBA00022989"/>
    </source>
</evidence>
<evidence type="ECO:0000256" key="7">
    <source>
        <dbReference type="SAM" id="Phobius"/>
    </source>
</evidence>
<evidence type="ECO:0000256" key="1">
    <source>
        <dbReference type="ARBA" id="ARBA00004141"/>
    </source>
</evidence>
<feature type="transmembrane region" description="Helical" evidence="7">
    <location>
        <begin position="260"/>
        <end position="280"/>
    </location>
</feature>
<dbReference type="PROSITE" id="PS00217">
    <property type="entry name" value="SUGAR_TRANSPORT_2"/>
    <property type="match status" value="1"/>
</dbReference>
<gene>
    <name evidence="9" type="ORF">NQ317_010982</name>
</gene>
<dbReference type="InterPro" id="IPR003663">
    <property type="entry name" value="Sugar/inositol_transpt"/>
</dbReference>
<dbReference type="InterPro" id="IPR036259">
    <property type="entry name" value="MFS_trans_sf"/>
</dbReference>
<dbReference type="PANTHER" id="PTHR48021:SF96">
    <property type="entry name" value="FACILITATED TREHALOSE TRANSPORTER TRET1-1-RELATED"/>
    <property type="match status" value="1"/>
</dbReference>
<evidence type="ECO:0000313" key="9">
    <source>
        <dbReference type="EMBL" id="KAJ8984511.1"/>
    </source>
</evidence>
<dbReference type="Proteomes" id="UP001162164">
    <property type="component" value="Unassembled WGS sequence"/>
</dbReference>
<dbReference type="PRINTS" id="PR00171">
    <property type="entry name" value="SUGRTRNSPORT"/>
</dbReference>
<feature type="transmembrane region" description="Helical" evidence="7">
    <location>
        <begin position="130"/>
        <end position="154"/>
    </location>
</feature>
<organism evidence="9 10">
    <name type="scientific">Molorchus minor</name>
    <dbReference type="NCBI Taxonomy" id="1323400"/>
    <lineage>
        <taxon>Eukaryota</taxon>
        <taxon>Metazoa</taxon>
        <taxon>Ecdysozoa</taxon>
        <taxon>Arthropoda</taxon>
        <taxon>Hexapoda</taxon>
        <taxon>Insecta</taxon>
        <taxon>Pterygota</taxon>
        <taxon>Neoptera</taxon>
        <taxon>Endopterygota</taxon>
        <taxon>Coleoptera</taxon>
        <taxon>Polyphaga</taxon>
        <taxon>Cucujiformia</taxon>
        <taxon>Chrysomeloidea</taxon>
        <taxon>Cerambycidae</taxon>
        <taxon>Lamiinae</taxon>
        <taxon>Monochamini</taxon>
        <taxon>Molorchus</taxon>
    </lineage>
</organism>
<feature type="transmembrane region" description="Helical" evidence="7">
    <location>
        <begin position="201"/>
        <end position="221"/>
    </location>
</feature>
<dbReference type="InterPro" id="IPR020846">
    <property type="entry name" value="MFS_dom"/>
</dbReference>
<evidence type="ECO:0000256" key="6">
    <source>
        <dbReference type="ARBA" id="ARBA00024348"/>
    </source>
</evidence>
<evidence type="ECO:0000256" key="2">
    <source>
        <dbReference type="ARBA" id="ARBA00022692"/>
    </source>
</evidence>
<keyword evidence="5" id="KW-0325">Glycoprotein</keyword>
<proteinExistence type="inferred from homology"/>
<dbReference type="InterPro" id="IPR005828">
    <property type="entry name" value="MFS_sugar_transport-like"/>
</dbReference>
<dbReference type="InterPro" id="IPR050549">
    <property type="entry name" value="MFS_Trehalose_Transporter"/>
</dbReference>
<dbReference type="PROSITE" id="PS50850">
    <property type="entry name" value="MFS"/>
    <property type="match status" value="1"/>
</dbReference>
<comment type="caution">
    <text evidence="9">The sequence shown here is derived from an EMBL/GenBank/DDBJ whole genome shotgun (WGS) entry which is preliminary data.</text>
</comment>
<evidence type="ECO:0000259" key="8">
    <source>
        <dbReference type="PROSITE" id="PS50850"/>
    </source>
</evidence>
<dbReference type="EMBL" id="JAPWTJ010000033">
    <property type="protein sequence ID" value="KAJ8984511.1"/>
    <property type="molecule type" value="Genomic_DNA"/>
</dbReference>
<evidence type="ECO:0000256" key="4">
    <source>
        <dbReference type="ARBA" id="ARBA00023136"/>
    </source>
</evidence>
<comment type="similarity">
    <text evidence="6">Belongs to the major facilitator superfamily. Sugar transporter (TC 2.A.1.1) family. Trehalose transporter subfamily.</text>
</comment>
<evidence type="ECO:0000313" key="10">
    <source>
        <dbReference type="Proteomes" id="UP001162164"/>
    </source>
</evidence>